<evidence type="ECO:0000256" key="2">
    <source>
        <dbReference type="ARBA" id="ARBA00004613"/>
    </source>
</evidence>
<feature type="domain" description="Beta-galactosidase" evidence="16">
    <location>
        <begin position="389"/>
        <end position="568"/>
    </location>
</feature>
<dbReference type="Gene3D" id="2.60.390.10">
    <property type="entry name" value="Beta-galactosidase, domain 3"/>
    <property type="match status" value="1"/>
</dbReference>
<evidence type="ECO:0000256" key="5">
    <source>
        <dbReference type="ARBA" id="ARBA00022525"/>
    </source>
</evidence>
<evidence type="ECO:0000256" key="14">
    <source>
        <dbReference type="RuleBase" id="RU003679"/>
    </source>
</evidence>
<dbReference type="GO" id="GO:0004565">
    <property type="term" value="F:beta-galactosidase activity"/>
    <property type="evidence" value="ECO:0007669"/>
    <property type="project" value="UniProtKB-EC"/>
</dbReference>
<name>A0A3D8RLA2_9HELO</name>
<proteinExistence type="inferred from homology"/>
<dbReference type="Pfam" id="PF01301">
    <property type="entry name" value="Glyco_hydro_35"/>
    <property type="match status" value="1"/>
</dbReference>
<dbReference type="InterPro" id="IPR008979">
    <property type="entry name" value="Galactose-bd-like_sf"/>
</dbReference>
<keyword evidence="9" id="KW-0325">Glycoprotein</keyword>
<dbReference type="InterPro" id="IPR018954">
    <property type="entry name" value="Betagal_dom2"/>
</dbReference>
<dbReference type="PANTHER" id="PTHR23421">
    <property type="entry name" value="BETA-GALACTOSIDASE RELATED"/>
    <property type="match status" value="1"/>
</dbReference>
<evidence type="ECO:0000256" key="6">
    <source>
        <dbReference type="ARBA" id="ARBA00022729"/>
    </source>
</evidence>
<evidence type="ECO:0000313" key="18">
    <source>
        <dbReference type="Proteomes" id="UP000256645"/>
    </source>
</evidence>
<dbReference type="GO" id="GO:0005576">
    <property type="term" value="C:extracellular region"/>
    <property type="evidence" value="ECO:0007669"/>
    <property type="project" value="UniProtKB-SubCell"/>
</dbReference>
<reference evidence="17 18" key="1">
    <citation type="journal article" date="2018" name="IMA Fungus">
        <title>IMA Genome-F 9: Draft genome sequence of Annulohypoxylon stygium, Aspergillus mulundensis, Berkeleyomyces basicola (syn. Thielaviopsis basicola), Ceratocystis smalleyi, two Cercospora beticola strains, Coleophoma cylindrospora, Fusarium fracticaudum, Phialophora cf. hyalina, and Morchella septimelata.</title>
        <authorList>
            <person name="Wingfield B.D."/>
            <person name="Bills G.F."/>
            <person name="Dong Y."/>
            <person name="Huang W."/>
            <person name="Nel W.J."/>
            <person name="Swalarsk-Parry B.S."/>
            <person name="Vaghefi N."/>
            <person name="Wilken P.M."/>
            <person name="An Z."/>
            <person name="de Beer Z.W."/>
            <person name="De Vos L."/>
            <person name="Chen L."/>
            <person name="Duong T.A."/>
            <person name="Gao Y."/>
            <person name="Hammerbacher A."/>
            <person name="Kikkert J.R."/>
            <person name="Li Y."/>
            <person name="Li H."/>
            <person name="Li K."/>
            <person name="Li Q."/>
            <person name="Liu X."/>
            <person name="Ma X."/>
            <person name="Naidoo K."/>
            <person name="Pethybridge S.J."/>
            <person name="Sun J."/>
            <person name="Steenkamp E.T."/>
            <person name="van der Nest M.A."/>
            <person name="van Wyk S."/>
            <person name="Wingfield M.J."/>
            <person name="Xiong C."/>
            <person name="Yue Q."/>
            <person name="Zhang X."/>
        </authorList>
    </citation>
    <scope>NUCLEOTIDE SEQUENCE [LARGE SCALE GENOMIC DNA]</scope>
    <source>
        <strain evidence="17 18">BP6252</strain>
    </source>
</reference>
<dbReference type="Gene3D" id="2.60.120.260">
    <property type="entry name" value="Galactose-binding domain-like"/>
    <property type="match status" value="2"/>
</dbReference>
<dbReference type="SMART" id="SM01029">
    <property type="entry name" value="BetaGal_dom2"/>
    <property type="match status" value="1"/>
</dbReference>
<evidence type="ECO:0000256" key="12">
    <source>
        <dbReference type="ARBA" id="ARBA00023326"/>
    </source>
</evidence>
<evidence type="ECO:0000256" key="4">
    <source>
        <dbReference type="ARBA" id="ARBA00012756"/>
    </source>
</evidence>
<evidence type="ECO:0000313" key="17">
    <source>
        <dbReference type="EMBL" id="RDW74825.1"/>
    </source>
</evidence>
<keyword evidence="18" id="KW-1185">Reference proteome</keyword>
<feature type="signal peptide" evidence="15">
    <location>
        <begin position="1"/>
        <end position="17"/>
    </location>
</feature>
<dbReference type="FunFam" id="2.102.20.10:FF:000001">
    <property type="entry name" value="Beta-galactosidase A"/>
    <property type="match status" value="1"/>
</dbReference>
<comment type="catalytic activity">
    <reaction evidence="1 13">
        <text>Hydrolysis of terminal non-reducing beta-D-galactose residues in beta-D-galactosides.</text>
        <dbReference type="EC" id="3.2.1.23"/>
    </reaction>
</comment>
<dbReference type="PRINTS" id="PR00742">
    <property type="entry name" value="GLHYDRLASE35"/>
</dbReference>
<evidence type="ECO:0000256" key="10">
    <source>
        <dbReference type="ARBA" id="ARBA00023277"/>
    </source>
</evidence>
<comment type="subcellular location">
    <subcellularLocation>
        <location evidence="2">Secreted</location>
    </subcellularLocation>
</comment>
<evidence type="ECO:0000256" key="1">
    <source>
        <dbReference type="ARBA" id="ARBA00001412"/>
    </source>
</evidence>
<dbReference type="InterPro" id="IPR036833">
    <property type="entry name" value="BetaGal_dom3_sf"/>
</dbReference>
<dbReference type="FunFam" id="3.20.20.80:FF:000040">
    <property type="entry name" value="Beta-galactosidase A"/>
    <property type="match status" value="1"/>
</dbReference>
<comment type="caution">
    <text evidence="17">The sequence shown here is derived from an EMBL/GenBank/DDBJ whole genome shotgun (WGS) entry which is preliminary data.</text>
</comment>
<dbReference type="SUPFAM" id="SSF49785">
    <property type="entry name" value="Galactose-binding domain-like"/>
    <property type="match status" value="2"/>
</dbReference>
<keyword evidence="10" id="KW-0119">Carbohydrate metabolism</keyword>
<dbReference type="InterPro" id="IPR037110">
    <property type="entry name" value="Betagal_dom2_sf"/>
</dbReference>
<dbReference type="InterPro" id="IPR019801">
    <property type="entry name" value="Glyco_hydro_35_CS"/>
</dbReference>
<dbReference type="SUPFAM" id="SSF117100">
    <property type="entry name" value="Beta-galactosidase LacA, domain 3"/>
    <property type="match status" value="1"/>
</dbReference>
<dbReference type="SUPFAM" id="SSF51445">
    <property type="entry name" value="(Trans)glycosidases"/>
    <property type="match status" value="1"/>
</dbReference>
<dbReference type="InterPro" id="IPR025300">
    <property type="entry name" value="BetaGal_jelly_roll_dom"/>
</dbReference>
<sequence>MKNFLFLLLGIVWLCQASVLREEAGILNRADTLEELVTWDQHSLIIRGERIMFFSGEFHPFRLPVPGLWHDVFQKIKALGFNGVSFYTDWGLLEGNPGHVTTDGIFGLEEFFKAASEVGIYLLARPGPYINAETAAGGMPGWTLRQKGILRSTAPDFLQAIDSYISIIGKIIAEAQITNGGPVIMVQPENEYSTWPGVTDFPNAMNREYMAHVEQKFRDTGIVVPFVVNDNTNLGDFAPGSGAGAMDLYGIDAYPMRYDCAHPYVWPTYRFPRNWQATHQLYSPSTPFTIAEFESGSGDGWGGVGEDQCAILVNNDAIRVQYKNNYSFGVTIFNSYMIYGGTNWGNLGYHGGYTSYDYGAAITEDRHVWREKYSEIKLEANFLKVSPAYLTATPGNGANGSFGTPSDIAITPLFGNGTRTKFYVVRHADFTSTANTTYTLNLSTSEGHLSIPLLGGKFSLKGRDSKIHITDYDVGGIDLVYSSAEIYTWAKSYGVGRVLIVYGGAGETHELAFPITLRTPVLTEGSGVRIRKTNNLWVIQWVVMPTRRVVQVGDVEVYLLWRNEAYKYWVMELEAEAPIGNYSSMSKSTVIIKAGYLLRSAAIVGDELRLMGDVNATTEIEIISVPHKETNTLYFNGKSTNTSKSPQGRLQATVKYEAPSITLPDFSQLQWKYLDSLPEISSTYDDSAWTPLTHPTTNNTLNLTTPTSLYASDYGYHTGSLIYRGHFIANGNESNFFINATGGIGFGYSIWLNSTFLSSWIGSSTNQTYWQTLSFPTTLKSGGAYTLTVLIDHMGQDEEAPGTDAVKFPYGILDYALSGHSKLDLDWKMTGNLGGEQYYDPARGPRNEGAMYAERQGYHLPNPPSSGWKVSSLIQDGIVSAGVGFYTTSFDLHVPRGYDVPMSFVFKPKTNMNQIEAGTGQNYRCQLFVNGYQFGKYVNNLGPQTAFPVPEGILNYDGRNYIALTLWALDQEGCQLGGFELVPQMPVFSGYQRPAPAPQPIWMQRQGAY</sequence>
<dbReference type="EC" id="3.2.1.23" evidence="4 13"/>
<protein>
    <recommendedName>
        <fullName evidence="4 13">Beta-galactosidase</fullName>
        <ecNumber evidence="4 13">3.2.1.23</ecNumber>
    </recommendedName>
</protein>
<keyword evidence="5" id="KW-0964">Secreted</keyword>
<feature type="chain" id="PRO_5017668209" description="Beta-galactosidase" evidence="15">
    <location>
        <begin position="18"/>
        <end position="1009"/>
    </location>
</feature>
<dbReference type="Proteomes" id="UP000256645">
    <property type="component" value="Unassembled WGS sequence"/>
</dbReference>
<evidence type="ECO:0000256" key="7">
    <source>
        <dbReference type="ARBA" id="ARBA00022801"/>
    </source>
</evidence>
<dbReference type="SUPFAM" id="SSF51011">
    <property type="entry name" value="Glycosyl hydrolase domain"/>
    <property type="match status" value="1"/>
</dbReference>
<dbReference type="Pfam" id="PF13363">
    <property type="entry name" value="BetaGal_dom3"/>
    <property type="match status" value="1"/>
</dbReference>
<dbReference type="InterPro" id="IPR031330">
    <property type="entry name" value="Gly_Hdrlase_35_cat"/>
</dbReference>
<dbReference type="InterPro" id="IPR025972">
    <property type="entry name" value="BetaGal_dom3"/>
</dbReference>
<evidence type="ECO:0000259" key="16">
    <source>
        <dbReference type="SMART" id="SM01029"/>
    </source>
</evidence>
<dbReference type="Pfam" id="PF13364">
    <property type="entry name" value="BetaGal_ABD2"/>
    <property type="match status" value="2"/>
</dbReference>
<dbReference type="Gene3D" id="2.102.20.10">
    <property type="entry name" value="Beta-galactosidase, domain 2"/>
    <property type="match status" value="1"/>
</dbReference>
<keyword evidence="6 15" id="KW-0732">Signal</keyword>
<evidence type="ECO:0000256" key="9">
    <source>
        <dbReference type="ARBA" id="ARBA00023180"/>
    </source>
</evidence>
<dbReference type="FunFam" id="2.60.390.10:FF:000001">
    <property type="entry name" value="Beta-galactosidase A"/>
    <property type="match status" value="1"/>
</dbReference>
<dbReference type="Gene3D" id="3.20.20.80">
    <property type="entry name" value="Glycosidases"/>
    <property type="match status" value="1"/>
</dbReference>
<dbReference type="EMBL" id="PDLM01000006">
    <property type="protein sequence ID" value="RDW74825.1"/>
    <property type="molecule type" value="Genomic_DNA"/>
</dbReference>
<evidence type="ECO:0000256" key="13">
    <source>
        <dbReference type="RuleBase" id="RU000675"/>
    </source>
</evidence>
<dbReference type="PROSITE" id="PS01182">
    <property type="entry name" value="GLYCOSYL_HYDROL_F35"/>
    <property type="match status" value="1"/>
</dbReference>
<dbReference type="GO" id="GO:0000272">
    <property type="term" value="P:polysaccharide catabolic process"/>
    <property type="evidence" value="ECO:0007669"/>
    <property type="project" value="UniProtKB-KW"/>
</dbReference>
<keyword evidence="8" id="KW-1015">Disulfide bond</keyword>
<dbReference type="FunFam" id="2.60.120.260:FF:000088">
    <property type="entry name" value="Beta-galactosidase A"/>
    <property type="match status" value="1"/>
</dbReference>
<comment type="similarity">
    <text evidence="3 14">Belongs to the glycosyl hydrolase 35 family.</text>
</comment>
<gene>
    <name evidence="17" type="ORF">BP6252_05967</name>
</gene>
<keyword evidence="7 13" id="KW-0378">Hydrolase</keyword>
<evidence type="ECO:0000256" key="8">
    <source>
        <dbReference type="ARBA" id="ARBA00023157"/>
    </source>
</evidence>
<dbReference type="InterPro" id="IPR001944">
    <property type="entry name" value="Glycoside_Hdrlase_35"/>
</dbReference>
<dbReference type="FunFam" id="2.60.120.260:FF:000065">
    <property type="entry name" value="Beta-galactosidase A"/>
    <property type="match status" value="1"/>
</dbReference>
<organism evidence="17 18">
    <name type="scientific">Coleophoma cylindrospora</name>
    <dbReference type="NCBI Taxonomy" id="1849047"/>
    <lineage>
        <taxon>Eukaryota</taxon>
        <taxon>Fungi</taxon>
        <taxon>Dikarya</taxon>
        <taxon>Ascomycota</taxon>
        <taxon>Pezizomycotina</taxon>
        <taxon>Leotiomycetes</taxon>
        <taxon>Helotiales</taxon>
        <taxon>Dermateaceae</taxon>
        <taxon>Coleophoma</taxon>
    </lineage>
</organism>
<evidence type="ECO:0000256" key="11">
    <source>
        <dbReference type="ARBA" id="ARBA00023295"/>
    </source>
</evidence>
<dbReference type="InterPro" id="IPR017853">
    <property type="entry name" value="GH"/>
</dbReference>
<dbReference type="OrthoDB" id="1657402at2759"/>
<accession>A0A3D8RLA2</accession>
<dbReference type="STRING" id="1849047.A0A3D8RLA2"/>
<evidence type="ECO:0000256" key="15">
    <source>
        <dbReference type="SAM" id="SignalP"/>
    </source>
</evidence>
<dbReference type="Pfam" id="PF10435">
    <property type="entry name" value="BetaGal_dom2"/>
    <property type="match status" value="1"/>
</dbReference>
<keyword evidence="12" id="KW-0624">Polysaccharide degradation</keyword>
<dbReference type="AlphaFoldDB" id="A0A3D8RLA2"/>
<keyword evidence="11 13" id="KW-0326">Glycosidase</keyword>
<evidence type="ECO:0000256" key="3">
    <source>
        <dbReference type="ARBA" id="ARBA00009809"/>
    </source>
</evidence>